<gene>
    <name evidence="1" type="ORF">BRAFLDRAFT_84826</name>
</gene>
<evidence type="ECO:0000313" key="1">
    <source>
        <dbReference type="EMBL" id="EEN65020.1"/>
    </source>
</evidence>
<dbReference type="EMBL" id="GG666484">
    <property type="protein sequence ID" value="EEN65020.1"/>
    <property type="molecule type" value="Genomic_DNA"/>
</dbReference>
<reference evidence="1" key="1">
    <citation type="journal article" date="2008" name="Nature">
        <title>The amphioxus genome and the evolution of the chordate karyotype.</title>
        <authorList>
            <consortium name="US DOE Joint Genome Institute (JGI-PGF)"/>
            <person name="Putnam N.H."/>
            <person name="Butts T."/>
            <person name="Ferrier D.E.K."/>
            <person name="Furlong R.F."/>
            <person name="Hellsten U."/>
            <person name="Kawashima T."/>
            <person name="Robinson-Rechavi M."/>
            <person name="Shoguchi E."/>
            <person name="Terry A."/>
            <person name="Yu J.-K."/>
            <person name="Benito-Gutierrez E.L."/>
            <person name="Dubchak I."/>
            <person name="Garcia-Fernandez J."/>
            <person name="Gibson-Brown J.J."/>
            <person name="Grigoriev I.V."/>
            <person name="Horton A.C."/>
            <person name="de Jong P.J."/>
            <person name="Jurka J."/>
            <person name="Kapitonov V.V."/>
            <person name="Kohara Y."/>
            <person name="Kuroki Y."/>
            <person name="Lindquist E."/>
            <person name="Lucas S."/>
            <person name="Osoegawa K."/>
            <person name="Pennacchio L.A."/>
            <person name="Salamov A.A."/>
            <person name="Satou Y."/>
            <person name="Sauka-Spengler T."/>
            <person name="Schmutz J."/>
            <person name="Shin-I T."/>
            <person name="Toyoda A."/>
            <person name="Bronner-Fraser M."/>
            <person name="Fujiyama A."/>
            <person name="Holland L.Z."/>
            <person name="Holland P.W.H."/>
            <person name="Satoh N."/>
            <person name="Rokhsar D.S."/>
        </authorList>
    </citation>
    <scope>NUCLEOTIDE SEQUENCE [LARGE SCALE GENOMIC DNA]</scope>
    <source>
        <strain evidence="1">S238N-H82</strain>
        <tissue evidence="1">Testes</tissue>
    </source>
</reference>
<protein>
    <submittedName>
        <fullName evidence="1">Uncharacterized protein</fullName>
    </submittedName>
</protein>
<sequence length="145" mass="16253">MHTLLSMVLKYVCCMHRRHNWSTDSTIASTPVKFNNYLNQTMLRIAAPLPPCGDSSNLAPPPRAHYSHPSLVPVVRDTVCSLQSARLGEIRSHLKWMISVAPVLSATRHFHFHTKPRGVCCGLSPHSLTTPLPLLTEHQNIPTRF</sequence>
<proteinExistence type="predicted"/>
<dbReference type="InParanoid" id="C3Y3Z4"/>
<name>C3Y3Z4_BRAFL</name>
<organism>
    <name type="scientific">Branchiostoma floridae</name>
    <name type="common">Florida lancelet</name>
    <name type="synonym">Amphioxus</name>
    <dbReference type="NCBI Taxonomy" id="7739"/>
    <lineage>
        <taxon>Eukaryota</taxon>
        <taxon>Metazoa</taxon>
        <taxon>Chordata</taxon>
        <taxon>Cephalochordata</taxon>
        <taxon>Leptocardii</taxon>
        <taxon>Amphioxiformes</taxon>
        <taxon>Branchiostomatidae</taxon>
        <taxon>Branchiostoma</taxon>
    </lineage>
</organism>
<dbReference type="AlphaFoldDB" id="C3Y3Z4"/>
<accession>C3Y3Z4</accession>